<reference evidence="2 3" key="1">
    <citation type="submission" date="2019-10" db="EMBL/GenBank/DDBJ databases">
        <authorList>
            <person name="Palmer J.M."/>
        </authorList>
    </citation>
    <scope>NUCLEOTIDE SEQUENCE [LARGE SCALE GENOMIC DNA]</scope>
    <source>
        <strain evidence="2 3">TWF506</strain>
    </source>
</reference>
<sequence>MERMHDSLFSIGSVVYSLSPQPPLCFGSSQHSSFSATSRTDILKSPYINIRQRKRKTPDWQENLINFAFKFSSTLDIARNSHRDKQNPIQPIGTTDCPPFVQ</sequence>
<dbReference type="EMBL" id="JAVHJM010000003">
    <property type="protein sequence ID" value="KAK6517177.1"/>
    <property type="molecule type" value="Genomic_DNA"/>
</dbReference>
<comment type="caution">
    <text evidence="2">The sequence shown here is derived from an EMBL/GenBank/DDBJ whole genome shotgun (WGS) entry which is preliminary data.</text>
</comment>
<protein>
    <submittedName>
        <fullName evidence="2">Uncharacterized protein</fullName>
    </submittedName>
</protein>
<feature type="region of interest" description="Disordered" evidence="1">
    <location>
        <begin position="80"/>
        <end position="102"/>
    </location>
</feature>
<dbReference type="AlphaFoldDB" id="A0AAN8P4S7"/>
<dbReference type="Proteomes" id="UP001307849">
    <property type="component" value="Unassembled WGS sequence"/>
</dbReference>
<gene>
    <name evidence="2" type="ORF">TWF506_007052</name>
</gene>
<evidence type="ECO:0000313" key="3">
    <source>
        <dbReference type="Proteomes" id="UP001307849"/>
    </source>
</evidence>
<evidence type="ECO:0000313" key="2">
    <source>
        <dbReference type="EMBL" id="KAK6517177.1"/>
    </source>
</evidence>
<organism evidence="2 3">
    <name type="scientific">Arthrobotrys conoides</name>
    <dbReference type="NCBI Taxonomy" id="74498"/>
    <lineage>
        <taxon>Eukaryota</taxon>
        <taxon>Fungi</taxon>
        <taxon>Dikarya</taxon>
        <taxon>Ascomycota</taxon>
        <taxon>Pezizomycotina</taxon>
        <taxon>Orbiliomycetes</taxon>
        <taxon>Orbiliales</taxon>
        <taxon>Orbiliaceae</taxon>
        <taxon>Arthrobotrys</taxon>
    </lineage>
</organism>
<keyword evidence="3" id="KW-1185">Reference proteome</keyword>
<name>A0AAN8P4S7_9PEZI</name>
<proteinExistence type="predicted"/>
<evidence type="ECO:0000256" key="1">
    <source>
        <dbReference type="SAM" id="MobiDB-lite"/>
    </source>
</evidence>
<accession>A0AAN8P4S7</accession>